<dbReference type="STRING" id="979556.MTES_0934"/>
<dbReference type="Gene3D" id="3.40.50.2000">
    <property type="entry name" value="Glycogen Phosphorylase B"/>
    <property type="match status" value="2"/>
</dbReference>
<evidence type="ECO:0000313" key="3">
    <source>
        <dbReference type="EMBL" id="BAJ73898.1"/>
    </source>
</evidence>
<dbReference type="GO" id="GO:0016757">
    <property type="term" value="F:glycosyltransferase activity"/>
    <property type="evidence" value="ECO:0007669"/>
    <property type="project" value="InterPro"/>
</dbReference>
<sequence>MTLRPVFIDHTSERGGAELALRRMLSAPADWHPALVCPPARETDAYAGLPPTVAVERRGPAQRSRVDSGSAVIGAARLAWGMLRSLVAVVRSPSVRRSDVLVANTSRSSVYTAVAGLITRKPVVVHIRDLVEPEAIGGLATALLRRIVLPRAAGIVANSRASLATVTPFLSARCLTEVIPSPSGLQRRSAPEMRDRVTRVGLVARIDPWKGQDLLLRAFVEAFPLSTIELVFFGAAAFGTDDYLAHLRALAKELGVEDRVTFAGHVDDVSDAIDQLDICVQCSVRPEPLGQNVLQYLAAAKPTIVADEGGPVEWVRDNENGLVFRARDASSLASCMRRLAEDHGLRERLAVAALSTPGLSTDTEVTARMGSFLTRVVEAA</sequence>
<dbReference type="PANTHER" id="PTHR12526:SF636">
    <property type="entry name" value="BLL3647 PROTEIN"/>
    <property type="match status" value="1"/>
</dbReference>
<dbReference type="RefSeq" id="WP_013584025.1">
    <property type="nucleotide sequence ID" value="NC_015125.1"/>
</dbReference>
<dbReference type="KEGG" id="mts:MTES_0934"/>
<keyword evidence="1" id="KW-0808">Transferase</keyword>
<dbReference type="eggNOG" id="COG0438">
    <property type="taxonomic scope" value="Bacteria"/>
</dbReference>
<evidence type="ECO:0000259" key="2">
    <source>
        <dbReference type="Pfam" id="PF00534"/>
    </source>
</evidence>
<dbReference type="CDD" id="cd03801">
    <property type="entry name" value="GT4_PimA-like"/>
    <property type="match status" value="1"/>
</dbReference>
<evidence type="ECO:0000256" key="1">
    <source>
        <dbReference type="ARBA" id="ARBA00022679"/>
    </source>
</evidence>
<dbReference type="InterPro" id="IPR001296">
    <property type="entry name" value="Glyco_trans_1"/>
</dbReference>
<protein>
    <submittedName>
        <fullName evidence="3">Glycosyltransferase</fullName>
    </submittedName>
</protein>
<dbReference type="SUPFAM" id="SSF53756">
    <property type="entry name" value="UDP-Glycosyltransferase/glycogen phosphorylase"/>
    <property type="match status" value="1"/>
</dbReference>
<evidence type="ECO:0000313" key="4">
    <source>
        <dbReference type="Proteomes" id="UP000008975"/>
    </source>
</evidence>
<accession>E8NF44</accession>
<name>E8NF44_MICTS</name>
<dbReference type="OrthoDB" id="9814612at2"/>
<reference key="2">
    <citation type="submission" date="2011-02" db="EMBL/GenBank/DDBJ databases">
        <title>Genome sequence of Microbacterium testaceum StLB037.</title>
        <authorList>
            <person name="Morohoshi T."/>
            <person name="Wang W.Z."/>
            <person name="Someya N."/>
            <person name="Ikeda T."/>
        </authorList>
    </citation>
    <scope>NUCLEOTIDE SEQUENCE</scope>
    <source>
        <strain>StLB037</strain>
    </source>
</reference>
<reference evidence="3 4" key="1">
    <citation type="journal article" date="2011" name="J. Bacteriol.">
        <title>Genome sequence of Microbacterium testaceum StLB037, an N-acylhomoserine lactone-degrading bacterium isolated from potato leaves.</title>
        <authorList>
            <person name="Morohoshi T."/>
            <person name="Wang W.-Z."/>
            <person name="Someya N."/>
            <person name="Ikeda T."/>
        </authorList>
    </citation>
    <scope>NUCLEOTIDE SEQUENCE [LARGE SCALE GENOMIC DNA]</scope>
    <source>
        <strain evidence="3 4">StLB037</strain>
    </source>
</reference>
<dbReference type="EMBL" id="AP012052">
    <property type="protein sequence ID" value="BAJ73898.1"/>
    <property type="molecule type" value="Genomic_DNA"/>
</dbReference>
<organism evidence="3 4">
    <name type="scientific">Microbacterium testaceum (strain StLB037)</name>
    <dbReference type="NCBI Taxonomy" id="979556"/>
    <lineage>
        <taxon>Bacteria</taxon>
        <taxon>Bacillati</taxon>
        <taxon>Actinomycetota</taxon>
        <taxon>Actinomycetes</taxon>
        <taxon>Micrococcales</taxon>
        <taxon>Microbacteriaceae</taxon>
        <taxon>Microbacterium</taxon>
    </lineage>
</organism>
<dbReference type="Proteomes" id="UP000008975">
    <property type="component" value="Chromosome"/>
</dbReference>
<dbReference type="Pfam" id="PF00534">
    <property type="entry name" value="Glycos_transf_1"/>
    <property type="match status" value="1"/>
</dbReference>
<dbReference type="HOGENOM" id="CLU_009583_0_4_11"/>
<dbReference type="PANTHER" id="PTHR12526">
    <property type="entry name" value="GLYCOSYLTRANSFERASE"/>
    <property type="match status" value="1"/>
</dbReference>
<feature type="domain" description="Glycosyl transferase family 1" evidence="2">
    <location>
        <begin position="200"/>
        <end position="351"/>
    </location>
</feature>
<dbReference type="AlphaFoldDB" id="E8NF44"/>
<proteinExistence type="predicted"/>
<gene>
    <name evidence="3" type="ordered locus">MTES_0934</name>
</gene>